<feature type="region of interest" description="Disordered" evidence="1">
    <location>
        <begin position="1"/>
        <end position="25"/>
    </location>
</feature>
<protein>
    <submittedName>
        <fullName evidence="2">Uncharacterized protein</fullName>
    </submittedName>
</protein>
<gene>
    <name evidence="2" type="ORF">PCON_14348</name>
</gene>
<dbReference type="EMBL" id="HF936042">
    <property type="protein sequence ID" value="CCX33308.1"/>
    <property type="molecule type" value="Genomic_DNA"/>
</dbReference>
<reference evidence="2 3" key="1">
    <citation type="journal article" date="2013" name="PLoS Genet.">
        <title>The genome and development-dependent transcriptomes of Pyronema confluens: a window into fungal evolution.</title>
        <authorList>
            <person name="Traeger S."/>
            <person name="Altegoer F."/>
            <person name="Freitag M."/>
            <person name="Gabaldon T."/>
            <person name="Kempken F."/>
            <person name="Kumar A."/>
            <person name="Marcet-Houben M."/>
            <person name="Poggeler S."/>
            <person name="Stajich J.E."/>
            <person name="Nowrousian M."/>
        </authorList>
    </citation>
    <scope>NUCLEOTIDE SEQUENCE [LARGE SCALE GENOMIC DNA]</scope>
    <source>
        <strain evidence="3">CBS 100304</strain>
        <tissue evidence="2">Vegetative mycelium</tissue>
    </source>
</reference>
<evidence type="ECO:0000313" key="2">
    <source>
        <dbReference type="EMBL" id="CCX33308.1"/>
    </source>
</evidence>
<dbReference type="AlphaFoldDB" id="U4LN17"/>
<dbReference type="Proteomes" id="UP000018144">
    <property type="component" value="Unassembled WGS sequence"/>
</dbReference>
<name>U4LN17_PYROM</name>
<proteinExistence type="predicted"/>
<sequence length="162" mass="19282">MSISDEWTRLPPQSPPPPPSPPFNNTTGYDKMFVEALMHALRVAREMMRRPDLTPSKAWHLKCTSERCFYPCQRCKLCIKGMNCTRMENYDPKTEDYKPNKYKYRVSKFSRHVKKWKREPGYKEDPIAKKVWLEMEKYYLSGKSIPIFMERSKAVVTKPYVM</sequence>
<accession>U4LN17</accession>
<evidence type="ECO:0000313" key="3">
    <source>
        <dbReference type="Proteomes" id="UP000018144"/>
    </source>
</evidence>
<keyword evidence="3" id="KW-1185">Reference proteome</keyword>
<feature type="compositionally biased region" description="Pro residues" evidence="1">
    <location>
        <begin position="12"/>
        <end position="22"/>
    </location>
</feature>
<evidence type="ECO:0000256" key="1">
    <source>
        <dbReference type="SAM" id="MobiDB-lite"/>
    </source>
</evidence>
<organism evidence="2 3">
    <name type="scientific">Pyronema omphalodes (strain CBS 100304)</name>
    <name type="common">Pyronema confluens</name>
    <dbReference type="NCBI Taxonomy" id="1076935"/>
    <lineage>
        <taxon>Eukaryota</taxon>
        <taxon>Fungi</taxon>
        <taxon>Dikarya</taxon>
        <taxon>Ascomycota</taxon>
        <taxon>Pezizomycotina</taxon>
        <taxon>Pezizomycetes</taxon>
        <taxon>Pezizales</taxon>
        <taxon>Pyronemataceae</taxon>
        <taxon>Pyronema</taxon>
    </lineage>
</organism>